<feature type="transmembrane region" description="Helical" evidence="10">
    <location>
        <begin position="787"/>
        <end position="810"/>
    </location>
</feature>
<feature type="transmembrane region" description="Helical" evidence="10">
    <location>
        <begin position="701"/>
        <end position="722"/>
    </location>
</feature>
<feature type="transmembrane region" description="Helical" evidence="10">
    <location>
        <begin position="359"/>
        <end position="386"/>
    </location>
</feature>
<evidence type="ECO:0000256" key="8">
    <source>
        <dbReference type="ARBA" id="ARBA00023224"/>
    </source>
</evidence>
<comment type="caution">
    <text evidence="12">The sequence shown here is derived from an EMBL/GenBank/DDBJ whole genome shotgun (WGS) entry which is preliminary data.</text>
</comment>
<keyword evidence="5 9" id="KW-0297">G-protein coupled receptor</keyword>
<feature type="transmembrane region" description="Helical" evidence="10">
    <location>
        <begin position="23"/>
        <end position="51"/>
    </location>
</feature>
<feature type="transmembrane region" description="Helical" evidence="10">
    <location>
        <begin position="147"/>
        <end position="170"/>
    </location>
</feature>
<feature type="transmembrane region" description="Helical" evidence="10">
    <location>
        <begin position="588"/>
        <end position="608"/>
    </location>
</feature>
<evidence type="ECO:0000256" key="7">
    <source>
        <dbReference type="ARBA" id="ARBA00023170"/>
    </source>
</evidence>
<dbReference type="PROSITE" id="PS00237">
    <property type="entry name" value="G_PROTEIN_RECEP_F1_1"/>
    <property type="match status" value="2"/>
</dbReference>
<keyword evidence="8 9" id="KW-0807">Transducer</keyword>
<evidence type="ECO:0000313" key="12">
    <source>
        <dbReference type="EMBL" id="CAH3173317.1"/>
    </source>
</evidence>
<feature type="domain" description="G-protein coupled receptors family 1 profile" evidence="11">
    <location>
        <begin position="303"/>
        <end position="509"/>
    </location>
</feature>
<organism evidence="12 13">
    <name type="scientific">Porites lobata</name>
    <dbReference type="NCBI Taxonomy" id="104759"/>
    <lineage>
        <taxon>Eukaryota</taxon>
        <taxon>Metazoa</taxon>
        <taxon>Cnidaria</taxon>
        <taxon>Anthozoa</taxon>
        <taxon>Hexacorallia</taxon>
        <taxon>Scleractinia</taxon>
        <taxon>Fungiina</taxon>
        <taxon>Poritidae</taxon>
        <taxon>Porites</taxon>
    </lineage>
</organism>
<evidence type="ECO:0000256" key="9">
    <source>
        <dbReference type="RuleBase" id="RU000688"/>
    </source>
</evidence>
<sequence>MSVSLKLCNEVLMKYFGKPEEVYPLYIAVYILNGFLSVTAVFGNASLIFALRKTSSIPSSTRTLLRFLAITDLTTGVLDHPLYIAVISKILQNYSCENVHESLLAFFLVDASLTSCSFMVVTFIGVDRFLAIYLHLRYNELVTTKRIITVVLASWTFSLATIFISVFWYFKVGEVVLLIVAYCSTFLLSIIYIKLFLVARQHAASINSQAQVAMHLSSFTSMARIKNLAIKTFYVYLVFLLCYCPYLITLTVLLVSPQPNAAIKGAIQLTTVLKFYGKPEDVYPLYLVMCVLNGVLSLTSVLGNISIIFALKKTSSIPLSTRILLQCLALTDLATGFLGHPLYIAIMSGIRQEYSCENIHVILFSFFMIEGLLLSASLTTVTLMGVDRFLAIFLHLRYNELVTPKRMVTVVLASWIFGLATTIISVFWYFKAGETLLLIFGYSCTLLLSIIQLFRERLSEKHAASINSQAQVAIHLSNFTSMTRSKNLAIKTFYVYVVFLLCYCPYLIVLTVLFVSRLLRIEKMTMLASLKLCNEVLMKYYGKPEEVYPLYIVMYVLNGFLSVTAVFGNASLIFALRKTSSIPSPTRTLLRFLAITDLTTGVLGHPLYIAVISKILQHYSCENVREILLAFFLIQASLTGCSFMVLTFIGVDRFLAIYLHLRYNELVTTKRIITVVLASWTFSLATIFICVFWYFKVGEVVCLIVAYCSTFLLSIIYIKLFLVARQHAASINSQAQVAMHLSSFTSMARIKNLAIKTFYVYLVFLLCYCPYLITLTVLLAIPQPNAAIKGAIQLTTVVMLLNSSLNPVVFGRKMKEVRQIVKNDLK</sequence>
<proteinExistence type="inferred from homology"/>
<keyword evidence="13" id="KW-1185">Reference proteome</keyword>
<dbReference type="EMBL" id="CALNXK010000180">
    <property type="protein sequence ID" value="CAH3173317.1"/>
    <property type="molecule type" value="Genomic_DNA"/>
</dbReference>
<feature type="non-terminal residue" evidence="12">
    <location>
        <position position="826"/>
    </location>
</feature>
<evidence type="ECO:0000313" key="13">
    <source>
        <dbReference type="Proteomes" id="UP001159405"/>
    </source>
</evidence>
<keyword evidence="7 9" id="KW-0675">Receptor</keyword>
<keyword evidence="6 10" id="KW-0472">Membrane</keyword>
<comment type="similarity">
    <text evidence="9">Belongs to the G-protein coupled receptor 1 family.</text>
</comment>
<keyword evidence="2" id="KW-1003">Cell membrane</keyword>
<dbReference type="InterPro" id="IPR000276">
    <property type="entry name" value="GPCR_Rhodpsn"/>
</dbReference>
<evidence type="ECO:0000259" key="11">
    <source>
        <dbReference type="PROSITE" id="PS50262"/>
    </source>
</evidence>
<feature type="transmembrane region" description="Helical" evidence="10">
    <location>
        <begin position="285"/>
        <end position="311"/>
    </location>
</feature>
<feature type="transmembrane region" description="Helical" evidence="10">
    <location>
        <begin position="233"/>
        <end position="255"/>
    </location>
</feature>
<feature type="transmembrane region" description="Helical" evidence="10">
    <location>
        <begin position="548"/>
        <end position="576"/>
    </location>
</feature>
<accession>A0ABN8R629</accession>
<dbReference type="Proteomes" id="UP001159405">
    <property type="component" value="Unassembled WGS sequence"/>
</dbReference>
<feature type="transmembrane region" description="Helical" evidence="10">
    <location>
        <begin position="323"/>
        <end position="347"/>
    </location>
</feature>
<feature type="transmembrane region" description="Helical" evidence="10">
    <location>
        <begin position="758"/>
        <end position="781"/>
    </location>
</feature>
<dbReference type="CDD" id="cd00637">
    <property type="entry name" value="7tm_classA_rhodopsin-like"/>
    <property type="match status" value="2"/>
</dbReference>
<feature type="transmembrane region" description="Helical" evidence="10">
    <location>
        <begin position="672"/>
        <end position="695"/>
    </location>
</feature>
<feature type="transmembrane region" description="Helical" evidence="10">
    <location>
        <begin position="63"/>
        <end position="83"/>
    </location>
</feature>
<keyword evidence="4 10" id="KW-1133">Transmembrane helix</keyword>
<dbReference type="InterPro" id="IPR017452">
    <property type="entry name" value="GPCR_Rhodpsn_7TM"/>
</dbReference>
<evidence type="ECO:0000256" key="5">
    <source>
        <dbReference type="ARBA" id="ARBA00023040"/>
    </source>
</evidence>
<reference evidence="12 13" key="1">
    <citation type="submission" date="2022-05" db="EMBL/GenBank/DDBJ databases">
        <authorList>
            <consortium name="Genoscope - CEA"/>
            <person name="William W."/>
        </authorList>
    </citation>
    <scope>NUCLEOTIDE SEQUENCE [LARGE SCALE GENOMIC DNA]</scope>
</reference>
<dbReference type="PRINTS" id="PR00237">
    <property type="entry name" value="GPCRRHODOPSN"/>
</dbReference>
<dbReference type="PANTHER" id="PTHR24249:SF372">
    <property type="entry name" value="G-PROTEIN COUPLED RECEPTORS FAMILY 1 PROFILE DOMAIN-CONTAINING PROTEIN"/>
    <property type="match status" value="1"/>
</dbReference>
<dbReference type="SUPFAM" id="SSF81321">
    <property type="entry name" value="Family A G protein-coupled receptor-like"/>
    <property type="match status" value="3"/>
</dbReference>
<name>A0ABN8R629_9CNID</name>
<evidence type="ECO:0000256" key="10">
    <source>
        <dbReference type="SAM" id="Phobius"/>
    </source>
</evidence>
<feature type="transmembrane region" description="Helical" evidence="10">
    <location>
        <begin position="436"/>
        <end position="454"/>
    </location>
</feature>
<feature type="transmembrane region" description="Helical" evidence="10">
    <location>
        <begin position="103"/>
        <end position="126"/>
    </location>
</feature>
<dbReference type="Gene3D" id="1.20.1070.10">
    <property type="entry name" value="Rhodopsin 7-helix transmembrane proteins"/>
    <property type="match status" value="3"/>
</dbReference>
<feature type="transmembrane region" description="Helical" evidence="10">
    <location>
        <begin position="493"/>
        <end position="516"/>
    </location>
</feature>
<keyword evidence="3 9" id="KW-0812">Transmembrane</keyword>
<evidence type="ECO:0000256" key="3">
    <source>
        <dbReference type="ARBA" id="ARBA00022692"/>
    </source>
</evidence>
<dbReference type="PROSITE" id="PS50262">
    <property type="entry name" value="G_PROTEIN_RECEP_F1_2"/>
    <property type="match status" value="3"/>
</dbReference>
<evidence type="ECO:0000256" key="1">
    <source>
        <dbReference type="ARBA" id="ARBA00004651"/>
    </source>
</evidence>
<gene>
    <name evidence="12" type="ORF">PLOB_00013551</name>
</gene>
<feature type="transmembrane region" description="Helical" evidence="10">
    <location>
        <begin position="628"/>
        <end position="651"/>
    </location>
</feature>
<evidence type="ECO:0000256" key="4">
    <source>
        <dbReference type="ARBA" id="ARBA00022989"/>
    </source>
</evidence>
<evidence type="ECO:0000256" key="6">
    <source>
        <dbReference type="ARBA" id="ARBA00023136"/>
    </source>
</evidence>
<protein>
    <recommendedName>
        <fullName evidence="11">G-protein coupled receptors family 1 profile domain-containing protein</fullName>
    </recommendedName>
</protein>
<dbReference type="InterPro" id="IPR050569">
    <property type="entry name" value="TAAR"/>
</dbReference>
<feature type="transmembrane region" description="Helical" evidence="10">
    <location>
        <begin position="407"/>
        <end position="430"/>
    </location>
</feature>
<dbReference type="Pfam" id="PF00001">
    <property type="entry name" value="7tm_1"/>
    <property type="match status" value="3"/>
</dbReference>
<feature type="domain" description="G-protein coupled receptors family 1 profile" evidence="11">
    <location>
        <begin position="568"/>
        <end position="810"/>
    </location>
</feature>
<feature type="transmembrane region" description="Helical" evidence="10">
    <location>
        <begin position="176"/>
        <end position="197"/>
    </location>
</feature>
<comment type="subcellular location">
    <subcellularLocation>
        <location evidence="1">Cell membrane</location>
        <topology evidence="1">Multi-pass membrane protein</topology>
    </subcellularLocation>
</comment>
<evidence type="ECO:0000256" key="2">
    <source>
        <dbReference type="ARBA" id="ARBA00022475"/>
    </source>
</evidence>
<feature type="domain" description="G-protein coupled receptors family 1 profile" evidence="11">
    <location>
        <begin position="43"/>
        <end position="248"/>
    </location>
</feature>
<dbReference type="PANTHER" id="PTHR24249">
    <property type="entry name" value="HISTAMINE RECEPTOR-RELATED G-PROTEIN COUPLED RECEPTOR"/>
    <property type="match status" value="1"/>
</dbReference>